<proteinExistence type="predicted"/>
<dbReference type="Proteomes" id="UP000765509">
    <property type="component" value="Unassembled WGS sequence"/>
</dbReference>
<comment type="caution">
    <text evidence="1">The sequence shown here is derived from an EMBL/GenBank/DDBJ whole genome shotgun (WGS) entry which is preliminary data.</text>
</comment>
<dbReference type="OrthoDB" id="5535068at2759"/>
<keyword evidence="2" id="KW-1185">Reference proteome</keyword>
<organism evidence="1 2">
    <name type="scientific">Austropuccinia psidii MF-1</name>
    <dbReference type="NCBI Taxonomy" id="1389203"/>
    <lineage>
        <taxon>Eukaryota</taxon>
        <taxon>Fungi</taxon>
        <taxon>Dikarya</taxon>
        <taxon>Basidiomycota</taxon>
        <taxon>Pucciniomycotina</taxon>
        <taxon>Pucciniomycetes</taxon>
        <taxon>Pucciniales</taxon>
        <taxon>Sphaerophragmiaceae</taxon>
        <taxon>Austropuccinia</taxon>
    </lineage>
</organism>
<gene>
    <name evidence="1" type="ORF">O181_047573</name>
</gene>
<evidence type="ECO:0000313" key="2">
    <source>
        <dbReference type="Proteomes" id="UP000765509"/>
    </source>
</evidence>
<accession>A0A9Q3DU88</accession>
<dbReference type="AlphaFoldDB" id="A0A9Q3DU88"/>
<evidence type="ECO:0000313" key="1">
    <source>
        <dbReference type="EMBL" id="MBW0507858.1"/>
    </source>
</evidence>
<sequence>MQVYVGEEGHEIIALVDKVSELSIMLEDSAIKAGLTKRSLNMNLRQISGHFSSIVELSEFTPITLVSGEGINIHLFVARGAVNTVLGRPFLAENNIRLELSQQKGEILSYMQPDGRRILLPICPPQEVGWREKPQEFMEAHESATVKGYNSTNIEDKESLGNIGSNIICFKNTESPKGTQTLTNKPREKTTSEHLIGILDSEKQSTRRGESLIKTSYQDSILTEEQGVIQIEFNKISQGEVILKEISSITSKDPNYTLVTYNKHLESRLSPKKLVKTIFKRIKK</sequence>
<protein>
    <submittedName>
        <fullName evidence="1">Uncharacterized protein</fullName>
    </submittedName>
</protein>
<reference evidence="1" key="1">
    <citation type="submission" date="2021-03" db="EMBL/GenBank/DDBJ databases">
        <title>Draft genome sequence of rust myrtle Austropuccinia psidii MF-1, a brazilian biotype.</title>
        <authorList>
            <person name="Quecine M.C."/>
            <person name="Pachon D.M.R."/>
            <person name="Bonatelli M.L."/>
            <person name="Correr F.H."/>
            <person name="Franceschini L.M."/>
            <person name="Leite T.F."/>
            <person name="Margarido G.R.A."/>
            <person name="Almeida C.A."/>
            <person name="Ferrarezi J.A."/>
            <person name="Labate C.A."/>
        </authorList>
    </citation>
    <scope>NUCLEOTIDE SEQUENCE</scope>
    <source>
        <strain evidence="1">MF-1</strain>
    </source>
</reference>
<dbReference type="EMBL" id="AVOT02019953">
    <property type="protein sequence ID" value="MBW0507858.1"/>
    <property type="molecule type" value="Genomic_DNA"/>
</dbReference>
<name>A0A9Q3DU88_9BASI</name>